<feature type="non-terminal residue" evidence="2">
    <location>
        <position position="103"/>
    </location>
</feature>
<protein>
    <submittedName>
        <fullName evidence="2">Uncharacterized protein</fullName>
    </submittedName>
</protein>
<name>A0A5J9TQQ2_9POAL</name>
<feature type="region of interest" description="Disordered" evidence="1">
    <location>
        <begin position="1"/>
        <end position="103"/>
    </location>
</feature>
<gene>
    <name evidence="2" type="ORF">EJB05_37092</name>
</gene>
<evidence type="ECO:0000256" key="1">
    <source>
        <dbReference type="SAM" id="MobiDB-lite"/>
    </source>
</evidence>
<sequence length="103" mass="10940">GRSSPNHPPIPSSSPPLAAASRGRRHRQSTDEAGCCLPRSSSTGERILAGPRPASSRGALPSSRRRLSSSSHPLAPRGPFPRRDPSNQGARFPDWRSNPPVSS</sequence>
<keyword evidence="3" id="KW-1185">Reference proteome</keyword>
<dbReference type="Proteomes" id="UP000324897">
    <property type="component" value="Unassembled WGS sequence"/>
</dbReference>
<comment type="caution">
    <text evidence="2">The sequence shown here is derived from an EMBL/GenBank/DDBJ whole genome shotgun (WGS) entry which is preliminary data.</text>
</comment>
<feature type="compositionally biased region" description="Pro residues" evidence="1">
    <location>
        <begin position="1"/>
        <end position="14"/>
    </location>
</feature>
<feature type="non-terminal residue" evidence="2">
    <location>
        <position position="1"/>
    </location>
</feature>
<dbReference type="Gramene" id="TVU13672">
    <property type="protein sequence ID" value="TVU13672"/>
    <property type="gene ID" value="EJB05_37092"/>
</dbReference>
<evidence type="ECO:0000313" key="3">
    <source>
        <dbReference type="Proteomes" id="UP000324897"/>
    </source>
</evidence>
<reference evidence="2 3" key="1">
    <citation type="journal article" date="2019" name="Sci. Rep.">
        <title>A high-quality genome of Eragrostis curvula grass provides insights into Poaceae evolution and supports new strategies to enhance forage quality.</title>
        <authorList>
            <person name="Carballo J."/>
            <person name="Santos B.A.C.M."/>
            <person name="Zappacosta D."/>
            <person name="Garbus I."/>
            <person name="Selva J.P."/>
            <person name="Gallo C.A."/>
            <person name="Diaz A."/>
            <person name="Albertini E."/>
            <person name="Caccamo M."/>
            <person name="Echenique V."/>
        </authorList>
    </citation>
    <scope>NUCLEOTIDE SEQUENCE [LARGE SCALE GENOMIC DNA]</scope>
    <source>
        <strain evidence="3">cv. Victoria</strain>
        <tissue evidence="2">Leaf</tissue>
    </source>
</reference>
<organism evidence="2 3">
    <name type="scientific">Eragrostis curvula</name>
    <name type="common">weeping love grass</name>
    <dbReference type="NCBI Taxonomy" id="38414"/>
    <lineage>
        <taxon>Eukaryota</taxon>
        <taxon>Viridiplantae</taxon>
        <taxon>Streptophyta</taxon>
        <taxon>Embryophyta</taxon>
        <taxon>Tracheophyta</taxon>
        <taxon>Spermatophyta</taxon>
        <taxon>Magnoliopsida</taxon>
        <taxon>Liliopsida</taxon>
        <taxon>Poales</taxon>
        <taxon>Poaceae</taxon>
        <taxon>PACMAD clade</taxon>
        <taxon>Chloridoideae</taxon>
        <taxon>Eragrostideae</taxon>
        <taxon>Eragrostidinae</taxon>
        <taxon>Eragrostis</taxon>
    </lineage>
</organism>
<evidence type="ECO:0000313" key="2">
    <source>
        <dbReference type="EMBL" id="TVU13672.1"/>
    </source>
</evidence>
<dbReference type="AlphaFoldDB" id="A0A5J9TQQ2"/>
<feature type="compositionally biased region" description="Low complexity" evidence="1">
    <location>
        <begin position="51"/>
        <end position="77"/>
    </location>
</feature>
<dbReference type="EMBL" id="RWGY01000031">
    <property type="protein sequence ID" value="TVU13672.1"/>
    <property type="molecule type" value="Genomic_DNA"/>
</dbReference>
<proteinExistence type="predicted"/>
<accession>A0A5J9TQQ2</accession>